<feature type="domain" description="Integral membrane bound transporter" evidence="6">
    <location>
        <begin position="218"/>
        <end position="344"/>
    </location>
</feature>
<sequence>MARRLPDWVWPERLGRVDVEAAVRASICALLPLVLLVACGRGDLIVYTAFPAFTSLYGRGERYRDRIVTLLVAGAGFVLVMSLAMLAATVPLDGWQATAVLATLAAAGVLVSERMQWVPFGATFHVFAFAVVSSVPLAPEQVPGRLGLSMATVALCLVVGMAGLLLRRSPPPVPRVPRIARRAWPGFAALREVRRRPDAWRDPVAWWVAGEVAVAVALAIVVVEALGFGHAYWAAVTVVACMPRPHSRHFVVKTGHRVVGTALGVLVAGALLGLQPPAWVLVLAVGALQFATELFVGRVYWLGNVFITPLALTVGYLAQVSALAPLLVDRLVDTLIGGLVLLAVEFAGRPMARRLLHHAVVAPMR</sequence>
<feature type="transmembrane region" description="Helical" evidence="5">
    <location>
        <begin position="118"/>
        <end position="138"/>
    </location>
</feature>
<dbReference type="Proteomes" id="UP001160550">
    <property type="component" value="Unassembled WGS sequence"/>
</dbReference>
<protein>
    <submittedName>
        <fullName evidence="7">FUSC family protein</fullName>
    </submittedName>
</protein>
<dbReference type="EMBL" id="JARYGX010000032">
    <property type="protein sequence ID" value="MDH7454724.1"/>
    <property type="molecule type" value="Genomic_DNA"/>
</dbReference>
<evidence type="ECO:0000256" key="2">
    <source>
        <dbReference type="ARBA" id="ARBA00022692"/>
    </source>
</evidence>
<comment type="subcellular location">
    <subcellularLocation>
        <location evidence="1">Membrane</location>
        <topology evidence="1">Multi-pass membrane protein</topology>
    </subcellularLocation>
</comment>
<proteinExistence type="predicted"/>
<evidence type="ECO:0000256" key="1">
    <source>
        <dbReference type="ARBA" id="ARBA00004141"/>
    </source>
</evidence>
<keyword evidence="8" id="KW-1185">Reference proteome</keyword>
<feature type="transmembrane region" description="Helical" evidence="5">
    <location>
        <begin position="204"/>
        <end position="223"/>
    </location>
</feature>
<feature type="transmembrane region" description="Helical" evidence="5">
    <location>
        <begin position="94"/>
        <end position="111"/>
    </location>
</feature>
<keyword evidence="2 5" id="KW-0812">Transmembrane</keyword>
<dbReference type="RefSeq" id="WP_280943951.1">
    <property type="nucleotide sequence ID" value="NZ_JARYGX010000032.1"/>
</dbReference>
<evidence type="ECO:0000256" key="5">
    <source>
        <dbReference type="SAM" id="Phobius"/>
    </source>
</evidence>
<dbReference type="Pfam" id="PF13515">
    <property type="entry name" value="FUSC_2"/>
    <property type="match status" value="1"/>
</dbReference>
<evidence type="ECO:0000256" key="3">
    <source>
        <dbReference type="ARBA" id="ARBA00022989"/>
    </source>
</evidence>
<gene>
    <name evidence="7" type="ORF">QF205_16880</name>
</gene>
<dbReference type="InterPro" id="IPR049453">
    <property type="entry name" value="Memb_transporter_dom"/>
</dbReference>
<accession>A0ABT6MVS8</accession>
<evidence type="ECO:0000313" key="8">
    <source>
        <dbReference type="Proteomes" id="UP001160550"/>
    </source>
</evidence>
<feature type="transmembrane region" description="Helical" evidence="5">
    <location>
        <begin position="330"/>
        <end position="348"/>
    </location>
</feature>
<name>A0ABT6MVS8_9GAMM</name>
<feature type="transmembrane region" description="Helical" evidence="5">
    <location>
        <begin position="67"/>
        <end position="88"/>
    </location>
</feature>
<evidence type="ECO:0000256" key="4">
    <source>
        <dbReference type="ARBA" id="ARBA00023136"/>
    </source>
</evidence>
<evidence type="ECO:0000259" key="6">
    <source>
        <dbReference type="Pfam" id="PF13515"/>
    </source>
</evidence>
<feature type="transmembrane region" description="Helical" evidence="5">
    <location>
        <begin position="262"/>
        <end position="287"/>
    </location>
</feature>
<feature type="transmembrane region" description="Helical" evidence="5">
    <location>
        <begin position="144"/>
        <end position="166"/>
    </location>
</feature>
<reference evidence="7" key="2">
    <citation type="submission" date="2023-04" db="EMBL/GenBank/DDBJ databases">
        <authorList>
            <person name="Sun J.-Q."/>
        </authorList>
    </citation>
    <scope>NUCLEOTIDE SEQUENCE</scope>
    <source>
        <strain evidence="7">CC-YY355</strain>
    </source>
</reference>
<organism evidence="7 8">
    <name type="scientific">Luteimonas composti</name>
    <dbReference type="NCBI Taxonomy" id="398257"/>
    <lineage>
        <taxon>Bacteria</taxon>
        <taxon>Pseudomonadati</taxon>
        <taxon>Pseudomonadota</taxon>
        <taxon>Gammaproteobacteria</taxon>
        <taxon>Lysobacterales</taxon>
        <taxon>Lysobacteraceae</taxon>
        <taxon>Luteimonas</taxon>
    </lineage>
</organism>
<keyword evidence="3 5" id="KW-1133">Transmembrane helix</keyword>
<evidence type="ECO:0000313" key="7">
    <source>
        <dbReference type="EMBL" id="MDH7454724.1"/>
    </source>
</evidence>
<feature type="transmembrane region" description="Helical" evidence="5">
    <location>
        <begin position="299"/>
        <end position="318"/>
    </location>
</feature>
<reference evidence="7" key="1">
    <citation type="journal article" date="2007" name="Int. J. Syst. Evol. Microbiol.">
        <title>Luteimonas composti sp. nov., a moderately thermophilic bacterium isolated from food waste.</title>
        <authorList>
            <person name="Young C.C."/>
            <person name="Kampfer P."/>
            <person name="Chen W.M."/>
            <person name="Yen W.S."/>
            <person name="Arun A.B."/>
            <person name="Lai W.A."/>
            <person name="Shen F.T."/>
            <person name="Rekha P.D."/>
            <person name="Lin K.Y."/>
            <person name="Chou J.H."/>
        </authorList>
    </citation>
    <scope>NUCLEOTIDE SEQUENCE</scope>
    <source>
        <strain evidence="7">CC-YY355</strain>
    </source>
</reference>
<keyword evidence="4 5" id="KW-0472">Membrane</keyword>
<comment type="caution">
    <text evidence="7">The sequence shown here is derived from an EMBL/GenBank/DDBJ whole genome shotgun (WGS) entry which is preliminary data.</text>
</comment>